<comment type="caution">
    <text evidence="6">The sequence shown here is derived from an EMBL/GenBank/DDBJ whole genome shotgun (WGS) entry which is preliminary data.</text>
</comment>
<dbReference type="Pfam" id="PF00005">
    <property type="entry name" value="ABC_tran"/>
    <property type="match status" value="2"/>
</dbReference>
<dbReference type="OrthoDB" id="3169603at2"/>
<evidence type="ECO:0000259" key="5">
    <source>
        <dbReference type="PROSITE" id="PS50893"/>
    </source>
</evidence>
<organism evidence="6 7">
    <name type="scientific">Stackebrandtia endophytica</name>
    <dbReference type="NCBI Taxonomy" id="1496996"/>
    <lineage>
        <taxon>Bacteria</taxon>
        <taxon>Bacillati</taxon>
        <taxon>Actinomycetota</taxon>
        <taxon>Actinomycetes</taxon>
        <taxon>Glycomycetales</taxon>
        <taxon>Glycomycetaceae</taxon>
        <taxon>Stackebrandtia</taxon>
    </lineage>
</organism>
<gene>
    <name evidence="6" type="ORF">FB566_4535</name>
</gene>
<dbReference type="EMBL" id="VFOW01000001">
    <property type="protein sequence ID" value="TQL78938.1"/>
    <property type="molecule type" value="Genomic_DNA"/>
</dbReference>
<dbReference type="AlphaFoldDB" id="A0A543B280"/>
<dbReference type="CDD" id="cd03221">
    <property type="entry name" value="ABCF_EF-3"/>
    <property type="match status" value="2"/>
</dbReference>
<dbReference type="SUPFAM" id="SSF52540">
    <property type="entry name" value="P-loop containing nucleoside triphosphate hydrolases"/>
    <property type="match status" value="2"/>
</dbReference>
<dbReference type="InterPro" id="IPR017871">
    <property type="entry name" value="ABC_transporter-like_CS"/>
</dbReference>
<dbReference type="PANTHER" id="PTHR42855:SF2">
    <property type="entry name" value="DRUG RESISTANCE ABC TRANSPORTER,ATP-BINDING PROTEIN"/>
    <property type="match status" value="1"/>
</dbReference>
<dbReference type="InterPro" id="IPR003593">
    <property type="entry name" value="AAA+_ATPase"/>
</dbReference>
<evidence type="ECO:0000313" key="6">
    <source>
        <dbReference type="EMBL" id="TQL78938.1"/>
    </source>
</evidence>
<feature type="coiled-coil region" evidence="3">
    <location>
        <begin position="93"/>
        <end position="120"/>
    </location>
</feature>
<dbReference type="InterPro" id="IPR003439">
    <property type="entry name" value="ABC_transporter-like_ATP-bd"/>
</dbReference>
<evidence type="ECO:0000256" key="4">
    <source>
        <dbReference type="SAM" id="MobiDB-lite"/>
    </source>
</evidence>
<dbReference type="InParanoid" id="A0A543B280"/>
<dbReference type="PROSITE" id="PS00211">
    <property type="entry name" value="ABC_TRANSPORTER_1"/>
    <property type="match status" value="2"/>
</dbReference>
<keyword evidence="7" id="KW-1185">Reference proteome</keyword>
<dbReference type="SMART" id="SM00382">
    <property type="entry name" value="AAA"/>
    <property type="match status" value="2"/>
</dbReference>
<evidence type="ECO:0000256" key="1">
    <source>
        <dbReference type="ARBA" id="ARBA00022741"/>
    </source>
</evidence>
<evidence type="ECO:0000256" key="3">
    <source>
        <dbReference type="SAM" id="Coils"/>
    </source>
</evidence>
<evidence type="ECO:0000313" key="7">
    <source>
        <dbReference type="Proteomes" id="UP000317043"/>
    </source>
</evidence>
<protein>
    <submittedName>
        <fullName evidence="6">Macrolide transport system ATP-binding/permease protein</fullName>
    </submittedName>
</protein>
<dbReference type="NCBIfam" id="NF000355">
    <property type="entry name" value="ribo_prot_ABC_F"/>
    <property type="match status" value="1"/>
</dbReference>
<accession>A0A543B280</accession>
<feature type="domain" description="ABC transporter" evidence="5">
    <location>
        <begin position="336"/>
        <end position="563"/>
    </location>
</feature>
<dbReference type="InterPro" id="IPR027417">
    <property type="entry name" value="P-loop_NTPase"/>
</dbReference>
<dbReference type="InterPro" id="IPR051309">
    <property type="entry name" value="ABCF_ATPase"/>
</dbReference>
<dbReference type="GO" id="GO:0005524">
    <property type="term" value="F:ATP binding"/>
    <property type="evidence" value="ECO:0007669"/>
    <property type="project" value="UniProtKB-KW"/>
</dbReference>
<keyword evidence="1" id="KW-0547">Nucleotide-binding</keyword>
<reference evidence="6 7" key="1">
    <citation type="submission" date="2019-06" db="EMBL/GenBank/DDBJ databases">
        <title>Sequencing the genomes of 1000 actinobacteria strains.</title>
        <authorList>
            <person name="Klenk H.-P."/>
        </authorList>
    </citation>
    <scope>NUCLEOTIDE SEQUENCE [LARGE SCALE GENOMIC DNA]</scope>
    <source>
        <strain evidence="6 7">DSM 45928</strain>
    </source>
</reference>
<dbReference type="PROSITE" id="PS50893">
    <property type="entry name" value="ABC_TRANSPORTER_2"/>
    <property type="match status" value="2"/>
</dbReference>
<feature type="domain" description="ABC transporter" evidence="5">
    <location>
        <begin position="10"/>
        <end position="261"/>
    </location>
</feature>
<dbReference type="GO" id="GO:0016887">
    <property type="term" value="F:ATP hydrolysis activity"/>
    <property type="evidence" value="ECO:0007669"/>
    <property type="project" value="InterPro"/>
</dbReference>
<keyword evidence="2 6" id="KW-0067">ATP-binding</keyword>
<name>A0A543B280_9ACTN</name>
<evidence type="ECO:0000256" key="2">
    <source>
        <dbReference type="ARBA" id="ARBA00022840"/>
    </source>
</evidence>
<sequence length="563" mass="61309">MNHSVVVSQTTLSDVSKAYDGRRVLDRIDVAVPHGEKVAVVGENGSGKSTLLRLLAGEELPDSGDVTVQAVGGIGHCGQTVDLVAHRFVADLVDDAFADLRRLQSRIAAAEAELADADAEGLAAYGDLLTEFEQLGGYEVDSRVAAAMRGLGVADIALDRGLSTLSGGEQSRLALAVVLAADPELILLDEPTNHLDASAVAWLIARLRDHRGTVVAVTHDRRFLAGFAQSILEVDGDTGGVHRYGTDWRGYLVAKAAERERWEQRYREWCAEVDRQNATVESGAKRLASQIKSDTRPRTAGHRRSHETGLSAVVRNAHERLRRLTENPVPRPPEPLRFAAAFNVGDTTEDSVEVDYELTDVRVADRLEITDLRLKPGARVLVTGPNGAGKSTLLRVLAGQLEPDTGTVVRPDSVGYLPQELPTPAPARTVLAEFAHGRTGEPAEYTDLLRDLGLLAEHDFDKPVAALSVGQRRRLALARLVSRPRRVLLLDEPTNHLSPALMSELERALEEYTGGLVVVSHNAEFNRRFTGDRMTLEEGRLVSLPPSNRSEFHITGETEWSAR</sequence>
<feature type="region of interest" description="Disordered" evidence="4">
    <location>
        <begin position="287"/>
        <end position="307"/>
    </location>
</feature>
<dbReference type="PANTHER" id="PTHR42855">
    <property type="entry name" value="ABC TRANSPORTER ATP-BINDING SUBUNIT"/>
    <property type="match status" value="1"/>
</dbReference>
<dbReference type="Proteomes" id="UP000317043">
    <property type="component" value="Unassembled WGS sequence"/>
</dbReference>
<dbReference type="FunFam" id="3.40.50.300:FF:000011">
    <property type="entry name" value="Putative ABC transporter ATP-binding component"/>
    <property type="match status" value="1"/>
</dbReference>
<keyword evidence="3" id="KW-0175">Coiled coil</keyword>
<proteinExistence type="predicted"/>
<dbReference type="Gene3D" id="3.40.50.300">
    <property type="entry name" value="P-loop containing nucleotide triphosphate hydrolases"/>
    <property type="match status" value="2"/>
</dbReference>
<dbReference type="RefSeq" id="WP_142043872.1">
    <property type="nucleotide sequence ID" value="NZ_JBHTGS010000002.1"/>
</dbReference>